<dbReference type="NCBIfam" id="TIGR00336">
    <property type="entry name" value="pyrE"/>
    <property type="match status" value="1"/>
</dbReference>
<proteinExistence type="inferred from homology"/>
<dbReference type="STRING" id="742726.HMPREF9448_01990"/>
<dbReference type="CDD" id="cd06223">
    <property type="entry name" value="PRTases_typeI"/>
    <property type="match status" value="1"/>
</dbReference>
<evidence type="ECO:0000256" key="2">
    <source>
        <dbReference type="ARBA" id="ARBA00011971"/>
    </source>
</evidence>
<keyword evidence="3 6" id="KW-0328">Glycosyltransferase</keyword>
<evidence type="ECO:0000256" key="3">
    <source>
        <dbReference type="ARBA" id="ARBA00022676"/>
    </source>
</evidence>
<evidence type="ECO:0000256" key="6">
    <source>
        <dbReference type="HAMAP-Rule" id="MF_01208"/>
    </source>
</evidence>
<dbReference type="InterPro" id="IPR000836">
    <property type="entry name" value="PRTase_dom"/>
</dbReference>
<keyword evidence="6" id="KW-0460">Magnesium</keyword>
<dbReference type="InterPro" id="IPR004467">
    <property type="entry name" value="Or_phspho_trans_dom"/>
</dbReference>
<dbReference type="eggNOG" id="COG0461">
    <property type="taxonomic scope" value="Bacteria"/>
</dbReference>
<comment type="pathway">
    <text evidence="1 6">Pyrimidine metabolism; UMP biosynthesis via de novo pathway; UMP from orotate: step 1/2.</text>
</comment>
<sequence length="218" mass="23927">MKTVERLLAEKLLKISAIKLQPENPFVWASGWNSPIYTDNRRTLSYPEVRTFIKVELCRVIMENFGEVDAIAGVATGAIAQGALVAETLGLPYVYVRSAPKDHGLENLIEGNLKPGQKVVVIEDLISTGGSSLKAVEAIRNAGCEVIGMAAIFTYGFPVAARKFKSAQVELITLSNYNAMLETALETNYIKPEDLETLQEWRKDPASWQGPNNNTPSV</sequence>
<dbReference type="RefSeq" id="WP_008862394.1">
    <property type="nucleotide sequence ID" value="NZ_CAXSNY010000007.1"/>
</dbReference>
<dbReference type="HOGENOM" id="CLU_074878_1_1_10"/>
<evidence type="ECO:0000313" key="9">
    <source>
        <dbReference type="Proteomes" id="UP000006044"/>
    </source>
</evidence>
<keyword evidence="5 6" id="KW-0665">Pyrimidine biosynthesis</keyword>
<dbReference type="GO" id="GO:0019856">
    <property type="term" value="P:pyrimidine nucleobase biosynthetic process"/>
    <property type="evidence" value="ECO:0007669"/>
    <property type="project" value="TreeGrafter"/>
</dbReference>
<evidence type="ECO:0000256" key="5">
    <source>
        <dbReference type="ARBA" id="ARBA00022975"/>
    </source>
</evidence>
<dbReference type="GeneID" id="77849212"/>
<dbReference type="PANTHER" id="PTHR19278">
    <property type="entry name" value="OROTATE PHOSPHORIBOSYLTRANSFERASE"/>
    <property type="match status" value="1"/>
</dbReference>
<evidence type="ECO:0000313" key="8">
    <source>
        <dbReference type="EMBL" id="EJZ63336.1"/>
    </source>
</evidence>
<feature type="binding site" evidence="6">
    <location>
        <position position="127"/>
    </location>
    <ligand>
        <name>orotate</name>
        <dbReference type="ChEBI" id="CHEBI:30839"/>
    </ligand>
</feature>
<comment type="similarity">
    <text evidence="6">Belongs to the purine/pyrimidine phosphoribosyltransferase family. PyrE subfamily.</text>
</comment>
<organism evidence="8 9">
    <name type="scientific">Barnesiella intestinihominis YIT 11860</name>
    <dbReference type="NCBI Taxonomy" id="742726"/>
    <lineage>
        <taxon>Bacteria</taxon>
        <taxon>Pseudomonadati</taxon>
        <taxon>Bacteroidota</taxon>
        <taxon>Bacteroidia</taxon>
        <taxon>Bacteroidales</taxon>
        <taxon>Barnesiellaceae</taxon>
        <taxon>Barnesiella</taxon>
    </lineage>
</organism>
<feature type="binding site" description="in other chain" evidence="6">
    <location>
        <begin position="123"/>
        <end position="131"/>
    </location>
    <ligand>
        <name>5-phospho-alpha-D-ribose 1-diphosphate</name>
        <dbReference type="ChEBI" id="CHEBI:58017"/>
        <note>ligand shared between dimeric partners</note>
    </ligand>
</feature>
<dbReference type="Gene3D" id="3.40.50.2020">
    <property type="match status" value="1"/>
</dbReference>
<dbReference type="EC" id="2.4.2.10" evidence="2 6"/>
<gene>
    <name evidence="6" type="primary">pyrE</name>
    <name evidence="8" type="ORF">HMPREF9448_01990</name>
</gene>
<dbReference type="Pfam" id="PF00156">
    <property type="entry name" value="Pribosyltran"/>
    <property type="match status" value="1"/>
</dbReference>
<feature type="domain" description="Phosphoribosyltransferase" evidence="7">
    <location>
        <begin position="63"/>
        <end position="154"/>
    </location>
</feature>
<dbReference type="Proteomes" id="UP000006044">
    <property type="component" value="Unassembled WGS sequence"/>
</dbReference>
<feature type="binding site" evidence="6">
    <location>
        <position position="101"/>
    </location>
    <ligand>
        <name>5-phospho-alpha-D-ribose 1-diphosphate</name>
        <dbReference type="ChEBI" id="CHEBI:58017"/>
        <note>ligand shared between dimeric partners</note>
    </ligand>
</feature>
<dbReference type="AlphaFoldDB" id="K0WYI6"/>
<keyword evidence="9" id="KW-1185">Reference proteome</keyword>
<protein>
    <recommendedName>
        <fullName evidence="2 6">Orotate phosphoribosyltransferase</fullName>
        <shortName evidence="6">OPRT</shortName>
        <shortName evidence="6">OPRTase</shortName>
        <ecNumber evidence="2 6">2.4.2.10</ecNumber>
    </recommendedName>
</protein>
<reference evidence="8 9" key="1">
    <citation type="submission" date="2012-08" db="EMBL/GenBank/DDBJ databases">
        <title>The Genome Sequence of Barnesiella intestinihominis YIT 11860.</title>
        <authorList>
            <consortium name="The Broad Institute Genome Sequencing Platform"/>
            <person name="Earl A."/>
            <person name="Ward D."/>
            <person name="Feldgarden M."/>
            <person name="Gevers D."/>
            <person name="Morotomi M."/>
            <person name="Walker B."/>
            <person name="Young S.K."/>
            <person name="Zeng Q."/>
            <person name="Gargeya S."/>
            <person name="Fitzgerald M."/>
            <person name="Haas B."/>
            <person name="Abouelleil A."/>
            <person name="Alvarado L."/>
            <person name="Arachchi H.M."/>
            <person name="Berlin A.M."/>
            <person name="Chapman S.B."/>
            <person name="Goldberg J."/>
            <person name="Griggs A."/>
            <person name="Gujja S."/>
            <person name="Hansen M."/>
            <person name="Howarth C."/>
            <person name="Imamovic A."/>
            <person name="Larimer J."/>
            <person name="McCowen C."/>
            <person name="Montmayeur A."/>
            <person name="Murphy C."/>
            <person name="Neiman D."/>
            <person name="Pearson M."/>
            <person name="Priest M."/>
            <person name="Roberts A."/>
            <person name="Saif S."/>
            <person name="Shea T."/>
            <person name="Sisk P."/>
            <person name="Sykes S."/>
            <person name="Wortman J."/>
            <person name="Nusbaum C."/>
            <person name="Birren B."/>
        </authorList>
    </citation>
    <scope>NUCLEOTIDE SEQUENCE [LARGE SCALE GENOMIC DNA]</scope>
    <source>
        <strain evidence="8 9">YIT 11860</strain>
    </source>
</reference>
<feature type="binding site" evidence="6">
    <location>
        <position position="103"/>
    </location>
    <ligand>
        <name>5-phospho-alpha-D-ribose 1-diphosphate</name>
        <dbReference type="ChEBI" id="CHEBI:58017"/>
        <note>ligand shared between dimeric partners</note>
    </ligand>
</feature>
<comment type="subunit">
    <text evidence="6">Homodimer.</text>
</comment>
<dbReference type="PANTHER" id="PTHR19278:SF9">
    <property type="entry name" value="URIDINE 5'-MONOPHOSPHATE SYNTHASE"/>
    <property type="match status" value="1"/>
</dbReference>
<comment type="caution">
    <text evidence="6">Lacks conserved residue(s) required for the propagation of feature annotation.</text>
</comment>
<dbReference type="PATRIC" id="fig|742726.3.peg.2085"/>
<evidence type="ECO:0000259" key="7">
    <source>
        <dbReference type="Pfam" id="PF00156"/>
    </source>
</evidence>
<dbReference type="InterPro" id="IPR023031">
    <property type="entry name" value="OPRT"/>
</dbReference>
<evidence type="ECO:0000256" key="1">
    <source>
        <dbReference type="ARBA" id="ARBA00004889"/>
    </source>
</evidence>
<dbReference type="GO" id="GO:0044205">
    <property type="term" value="P:'de novo' UMP biosynthetic process"/>
    <property type="evidence" value="ECO:0007669"/>
    <property type="project" value="UniProtKB-UniRule"/>
</dbReference>
<dbReference type="InterPro" id="IPR029057">
    <property type="entry name" value="PRTase-like"/>
</dbReference>
<comment type="function">
    <text evidence="6">Catalyzes the transfer of a ribosyl phosphate group from 5-phosphoribose 1-diphosphate to orotate, leading to the formation of orotidine monophosphate (OMP).</text>
</comment>
<dbReference type="EMBL" id="ADLE01000014">
    <property type="protein sequence ID" value="EJZ63336.1"/>
    <property type="molecule type" value="Genomic_DNA"/>
</dbReference>
<feature type="binding site" evidence="6">
    <location>
        <position position="97"/>
    </location>
    <ligand>
        <name>5-phospho-alpha-D-ribose 1-diphosphate</name>
        <dbReference type="ChEBI" id="CHEBI:58017"/>
        <note>ligand shared between dimeric partners</note>
    </ligand>
</feature>
<comment type="caution">
    <text evidence="8">The sequence shown here is derived from an EMBL/GenBank/DDBJ whole genome shotgun (WGS) entry which is preliminary data.</text>
</comment>
<accession>K0WYI6</accession>
<name>K0WYI6_9BACT</name>
<dbReference type="HAMAP" id="MF_01208">
    <property type="entry name" value="PyrE"/>
    <property type="match status" value="1"/>
</dbReference>
<dbReference type="UniPathway" id="UPA00070">
    <property type="reaction ID" value="UER00119"/>
</dbReference>
<dbReference type="GO" id="GO:0000287">
    <property type="term" value="F:magnesium ion binding"/>
    <property type="evidence" value="ECO:0007669"/>
    <property type="project" value="UniProtKB-UniRule"/>
</dbReference>
<dbReference type="OrthoDB" id="9802134at2"/>
<keyword evidence="4 6" id="KW-0808">Transferase</keyword>
<dbReference type="SUPFAM" id="SSF53271">
    <property type="entry name" value="PRTase-like"/>
    <property type="match status" value="1"/>
</dbReference>
<comment type="catalytic activity">
    <reaction evidence="6">
        <text>orotidine 5'-phosphate + diphosphate = orotate + 5-phospho-alpha-D-ribose 1-diphosphate</text>
        <dbReference type="Rhea" id="RHEA:10380"/>
        <dbReference type="ChEBI" id="CHEBI:30839"/>
        <dbReference type="ChEBI" id="CHEBI:33019"/>
        <dbReference type="ChEBI" id="CHEBI:57538"/>
        <dbReference type="ChEBI" id="CHEBI:58017"/>
        <dbReference type="EC" id="2.4.2.10"/>
    </reaction>
</comment>
<dbReference type="GO" id="GO:0004588">
    <property type="term" value="F:orotate phosphoribosyltransferase activity"/>
    <property type="evidence" value="ECO:0007669"/>
    <property type="project" value="UniProtKB-UniRule"/>
</dbReference>
<evidence type="ECO:0000256" key="4">
    <source>
        <dbReference type="ARBA" id="ARBA00022679"/>
    </source>
</evidence>
<comment type="cofactor">
    <cofactor evidence="6">
        <name>Mg(2+)</name>
        <dbReference type="ChEBI" id="CHEBI:18420"/>
    </cofactor>
</comment>